<organism evidence="2">
    <name type="scientific">Rhizophora mucronata</name>
    <name type="common">Asiatic mangrove</name>
    <dbReference type="NCBI Taxonomy" id="61149"/>
    <lineage>
        <taxon>Eukaryota</taxon>
        <taxon>Viridiplantae</taxon>
        <taxon>Streptophyta</taxon>
        <taxon>Embryophyta</taxon>
        <taxon>Tracheophyta</taxon>
        <taxon>Spermatophyta</taxon>
        <taxon>Magnoliopsida</taxon>
        <taxon>eudicotyledons</taxon>
        <taxon>Gunneridae</taxon>
        <taxon>Pentapetalae</taxon>
        <taxon>rosids</taxon>
        <taxon>fabids</taxon>
        <taxon>Malpighiales</taxon>
        <taxon>Rhizophoraceae</taxon>
        <taxon>Rhizophora</taxon>
    </lineage>
</organism>
<reference evidence="2" key="1">
    <citation type="submission" date="2018-02" db="EMBL/GenBank/DDBJ databases">
        <title>Rhizophora mucronata_Transcriptome.</title>
        <authorList>
            <person name="Meera S.P."/>
            <person name="Sreeshan A."/>
            <person name="Augustine A."/>
        </authorList>
    </citation>
    <scope>NUCLEOTIDE SEQUENCE</scope>
    <source>
        <tissue evidence="2">Leaf</tissue>
    </source>
</reference>
<keyword evidence="1" id="KW-0472">Membrane</keyword>
<keyword evidence="1" id="KW-1133">Transmembrane helix</keyword>
<dbReference type="EMBL" id="GGEC01085048">
    <property type="protein sequence ID" value="MBX65532.1"/>
    <property type="molecule type" value="Transcribed_RNA"/>
</dbReference>
<protein>
    <submittedName>
        <fullName evidence="2">Uncharacterized protein</fullName>
    </submittedName>
</protein>
<dbReference type="AlphaFoldDB" id="A0A2P2QEU8"/>
<keyword evidence="1" id="KW-0812">Transmembrane</keyword>
<evidence type="ECO:0000256" key="1">
    <source>
        <dbReference type="SAM" id="Phobius"/>
    </source>
</evidence>
<name>A0A2P2QEU8_RHIMU</name>
<evidence type="ECO:0000313" key="2">
    <source>
        <dbReference type="EMBL" id="MBX65532.1"/>
    </source>
</evidence>
<feature type="transmembrane region" description="Helical" evidence="1">
    <location>
        <begin position="19"/>
        <end position="36"/>
    </location>
</feature>
<accession>A0A2P2QEU8</accession>
<sequence length="46" mass="5236">MCAVPLEVDIMCPGQLHNYFHFLCVLFLAFTCILICDTCPLNGRIF</sequence>
<proteinExistence type="predicted"/>